<evidence type="ECO:0000259" key="1">
    <source>
        <dbReference type="PROSITE" id="PS50112"/>
    </source>
</evidence>
<feature type="non-terminal residue" evidence="2">
    <location>
        <position position="220"/>
    </location>
</feature>
<comment type="caution">
    <text evidence="2">The sequence shown here is derived from an EMBL/GenBank/DDBJ whole genome shotgun (WGS) entry which is preliminary data.</text>
</comment>
<dbReference type="PANTHER" id="PTHR33745:SF8">
    <property type="entry name" value="BLUE-LIGHT PHOTORECEPTOR"/>
    <property type="match status" value="1"/>
</dbReference>
<name>X1MQN5_9ZZZZ</name>
<dbReference type="InterPro" id="IPR036513">
    <property type="entry name" value="STAS_dom_sf"/>
</dbReference>
<dbReference type="AlphaFoldDB" id="X1MQN5"/>
<sequence length="220" mass="23698">MLTSCPVAILATNADGIITFANKEACKLAEREMHELVGESIVCVYESLEAAREANRKLYMSGGTIHEHESNAKTKTGKLVPIRVSASHMKDSAGNYIGAVGFFEKYRPWGGAEVKIKAYAEELEAKLAEWKDLGAPVFELYPGLSVVVVVGRLGVRRFEQVTRNLLDHVKSVKGRVALIDLSAALADDAEAVAGQLVKTIRTIQLLGAQCVLAGMQASVA</sequence>
<protein>
    <recommendedName>
        <fullName evidence="1">PAS domain-containing protein</fullName>
    </recommendedName>
</protein>
<dbReference type="PANTHER" id="PTHR33745">
    <property type="entry name" value="RSBT ANTAGONIST PROTEIN RSBS-RELATED"/>
    <property type="match status" value="1"/>
</dbReference>
<proteinExistence type="predicted"/>
<organism evidence="2">
    <name type="scientific">marine sediment metagenome</name>
    <dbReference type="NCBI Taxonomy" id="412755"/>
    <lineage>
        <taxon>unclassified sequences</taxon>
        <taxon>metagenomes</taxon>
        <taxon>ecological metagenomes</taxon>
    </lineage>
</organism>
<evidence type="ECO:0000313" key="2">
    <source>
        <dbReference type="EMBL" id="GAI33628.1"/>
    </source>
</evidence>
<dbReference type="InterPro" id="IPR000014">
    <property type="entry name" value="PAS"/>
</dbReference>
<dbReference type="EMBL" id="BARV01027076">
    <property type="protein sequence ID" value="GAI33628.1"/>
    <property type="molecule type" value="Genomic_DNA"/>
</dbReference>
<dbReference type="SUPFAM" id="SSF52091">
    <property type="entry name" value="SpoIIaa-like"/>
    <property type="match status" value="1"/>
</dbReference>
<dbReference type="Gene3D" id="3.30.750.24">
    <property type="entry name" value="STAS domain"/>
    <property type="match status" value="1"/>
</dbReference>
<dbReference type="CDD" id="cd00130">
    <property type="entry name" value="PAS"/>
    <property type="match status" value="1"/>
</dbReference>
<dbReference type="SUPFAM" id="SSF55785">
    <property type="entry name" value="PYP-like sensor domain (PAS domain)"/>
    <property type="match status" value="1"/>
</dbReference>
<dbReference type="PROSITE" id="PS50112">
    <property type="entry name" value="PAS"/>
    <property type="match status" value="1"/>
</dbReference>
<dbReference type="InterPro" id="IPR051932">
    <property type="entry name" value="Bact_StressResp_Reg"/>
</dbReference>
<gene>
    <name evidence="2" type="ORF">S06H3_43629</name>
</gene>
<feature type="domain" description="PAS" evidence="1">
    <location>
        <begin position="1"/>
        <end position="42"/>
    </location>
</feature>
<dbReference type="NCBIfam" id="TIGR00229">
    <property type="entry name" value="sensory_box"/>
    <property type="match status" value="1"/>
</dbReference>
<dbReference type="Gene3D" id="3.30.450.20">
    <property type="entry name" value="PAS domain"/>
    <property type="match status" value="1"/>
</dbReference>
<dbReference type="Pfam" id="PF13426">
    <property type="entry name" value="PAS_9"/>
    <property type="match status" value="1"/>
</dbReference>
<reference evidence="2" key="1">
    <citation type="journal article" date="2014" name="Front. Microbiol.">
        <title>High frequency of phylogenetically diverse reductive dehalogenase-homologous genes in deep subseafloor sedimentary metagenomes.</title>
        <authorList>
            <person name="Kawai M."/>
            <person name="Futagami T."/>
            <person name="Toyoda A."/>
            <person name="Takaki Y."/>
            <person name="Nishi S."/>
            <person name="Hori S."/>
            <person name="Arai W."/>
            <person name="Tsubouchi T."/>
            <person name="Morono Y."/>
            <person name="Uchiyama I."/>
            <person name="Ito T."/>
            <person name="Fujiyama A."/>
            <person name="Inagaki F."/>
            <person name="Takami H."/>
        </authorList>
    </citation>
    <scope>NUCLEOTIDE SEQUENCE</scope>
    <source>
        <strain evidence="2">Expedition CK06-06</strain>
    </source>
</reference>
<accession>X1MQN5</accession>
<dbReference type="InterPro" id="IPR035965">
    <property type="entry name" value="PAS-like_dom_sf"/>
</dbReference>